<dbReference type="InterPro" id="IPR052891">
    <property type="entry name" value="DNA-3mA_glycosylase"/>
</dbReference>
<dbReference type="PANTHER" id="PTHR30037">
    <property type="entry name" value="DNA-3-METHYLADENINE GLYCOSYLASE 1"/>
    <property type="match status" value="1"/>
</dbReference>
<dbReference type="EMBL" id="VITH01000007">
    <property type="protein sequence ID" value="TWA82571.1"/>
    <property type="molecule type" value="Genomic_DNA"/>
</dbReference>
<evidence type="ECO:0000256" key="1">
    <source>
        <dbReference type="PIRSR" id="PIRSR605019-1"/>
    </source>
</evidence>
<dbReference type="PANTHER" id="PTHR30037:SF4">
    <property type="entry name" value="DNA-3-METHYLADENINE GLYCOSYLASE I"/>
    <property type="match status" value="1"/>
</dbReference>
<dbReference type="SUPFAM" id="SSF48150">
    <property type="entry name" value="DNA-glycosylase"/>
    <property type="match status" value="1"/>
</dbReference>
<sequence>MSLTYCDAAPGHAHHGPYHDTEYGFPSADDQVLFERLVLEINQAGLSWLTILKKREAFRAAFDGFDIDRVAAYGEAERERLLADPGIIRNRLKIDAAIENARRIVALRGTHGSFDGWLRAHHPLGKADWVRLFKRTFRFTGGEITGEFLMSLGYLPGAHQPGCPVWSEVAALDPPWMVAVRQGFAGYDAHKAGISAPMT</sequence>
<dbReference type="GO" id="GO:0008725">
    <property type="term" value="F:DNA-3-methyladenine glycosylase activity"/>
    <property type="evidence" value="ECO:0007669"/>
    <property type="project" value="InterPro"/>
</dbReference>
<dbReference type="AlphaFoldDB" id="A0A560CCJ1"/>
<dbReference type="GO" id="GO:0046872">
    <property type="term" value="F:metal ion binding"/>
    <property type="evidence" value="ECO:0007669"/>
    <property type="project" value="UniProtKB-KW"/>
</dbReference>
<protein>
    <submittedName>
        <fullName evidence="2">DNA-3-methyladenine glycosylase I</fullName>
    </submittedName>
</protein>
<organism evidence="2 3">
    <name type="scientific">Azospirillum brasilense</name>
    <dbReference type="NCBI Taxonomy" id="192"/>
    <lineage>
        <taxon>Bacteria</taxon>
        <taxon>Pseudomonadati</taxon>
        <taxon>Pseudomonadota</taxon>
        <taxon>Alphaproteobacteria</taxon>
        <taxon>Rhodospirillales</taxon>
        <taxon>Azospirillaceae</taxon>
        <taxon>Azospirillum</taxon>
    </lineage>
</organism>
<gene>
    <name evidence="2" type="ORF">FBZ83_107264</name>
</gene>
<dbReference type="GO" id="GO:0006284">
    <property type="term" value="P:base-excision repair"/>
    <property type="evidence" value="ECO:0007669"/>
    <property type="project" value="InterPro"/>
</dbReference>
<dbReference type="Gene3D" id="1.10.340.30">
    <property type="entry name" value="Hypothetical protein, domain 2"/>
    <property type="match status" value="1"/>
</dbReference>
<accession>A0A560CCJ1</accession>
<name>A0A560CCJ1_AZOBR</name>
<dbReference type="Proteomes" id="UP000318529">
    <property type="component" value="Unassembled WGS sequence"/>
</dbReference>
<dbReference type="InterPro" id="IPR011257">
    <property type="entry name" value="DNA_glycosylase"/>
</dbReference>
<evidence type="ECO:0000313" key="2">
    <source>
        <dbReference type="EMBL" id="TWA82571.1"/>
    </source>
</evidence>
<reference evidence="2 3" key="1">
    <citation type="submission" date="2019-06" db="EMBL/GenBank/DDBJ databases">
        <title>Genomic Encyclopedia of Type Strains, Phase IV (KMG-V): Genome sequencing to study the core and pangenomes of soil and plant-associated prokaryotes.</title>
        <authorList>
            <person name="Whitman W."/>
        </authorList>
    </citation>
    <scope>NUCLEOTIDE SEQUENCE [LARGE SCALE GENOMIC DNA]</scope>
    <source>
        <strain evidence="2 3">BR 11650</strain>
    </source>
</reference>
<comment type="caution">
    <text evidence="2">The sequence shown here is derived from an EMBL/GenBank/DDBJ whole genome shotgun (WGS) entry which is preliminary data.</text>
</comment>
<proteinExistence type="predicted"/>
<dbReference type="Pfam" id="PF03352">
    <property type="entry name" value="Adenine_glyco"/>
    <property type="match status" value="1"/>
</dbReference>
<dbReference type="RefSeq" id="WP_145684874.1">
    <property type="nucleotide sequence ID" value="NZ_VITH01000007.1"/>
</dbReference>
<dbReference type="InterPro" id="IPR005019">
    <property type="entry name" value="Adenine_glyco"/>
</dbReference>
<evidence type="ECO:0000313" key="3">
    <source>
        <dbReference type="Proteomes" id="UP000318529"/>
    </source>
</evidence>
<keyword evidence="1" id="KW-0862">Zinc</keyword>
<feature type="binding site" evidence="1">
    <location>
        <position position="19"/>
    </location>
    <ligand>
        <name>Zn(2+)</name>
        <dbReference type="ChEBI" id="CHEBI:29105"/>
    </ligand>
</feature>
<keyword evidence="1" id="KW-0479">Metal-binding</keyword>